<protein>
    <recommendedName>
        <fullName evidence="8">Metallo-beta-lactamase domain-containing protein</fullName>
    </recommendedName>
</protein>
<proteinExistence type="predicted"/>
<evidence type="ECO:0000256" key="3">
    <source>
        <dbReference type="ARBA" id="ARBA00022801"/>
    </source>
</evidence>
<gene>
    <name evidence="9" type="ORF">CVIRNUC_008462</name>
</gene>
<dbReference type="InterPro" id="IPR042173">
    <property type="entry name" value="RNase_J_2"/>
</dbReference>
<name>A0AAV1IEX2_9CHLO</name>
<dbReference type="PANTHER" id="PTHR43694">
    <property type="entry name" value="RIBONUCLEASE J"/>
    <property type="match status" value="1"/>
</dbReference>
<keyword evidence="5" id="KW-0269">Exonuclease</keyword>
<feature type="domain" description="Metallo-beta-lactamase" evidence="8">
    <location>
        <begin position="100"/>
        <end position="297"/>
    </location>
</feature>
<feature type="region of interest" description="Disordered" evidence="7">
    <location>
        <begin position="690"/>
        <end position="759"/>
    </location>
</feature>
<evidence type="ECO:0000256" key="2">
    <source>
        <dbReference type="ARBA" id="ARBA00022723"/>
    </source>
</evidence>
<dbReference type="EMBL" id="CAUYUE010000012">
    <property type="protein sequence ID" value="CAK0785256.1"/>
    <property type="molecule type" value="Genomic_DNA"/>
</dbReference>
<feature type="compositionally biased region" description="Basic and acidic residues" evidence="7">
    <location>
        <begin position="743"/>
        <end position="759"/>
    </location>
</feature>
<evidence type="ECO:0000256" key="6">
    <source>
        <dbReference type="ARBA" id="ARBA00022884"/>
    </source>
</evidence>
<evidence type="ECO:0000256" key="1">
    <source>
        <dbReference type="ARBA" id="ARBA00022722"/>
    </source>
</evidence>
<dbReference type="InterPro" id="IPR055132">
    <property type="entry name" value="RNase_J_b_CASP"/>
</dbReference>
<sequence length="759" mass="82860">MLGQSAGHTADERPLGSLEHNASSCRLSHCIRPGGRRRIAKAAVVCQAGRRRQRKYIASDGKEHLGSALSHLQNRAFPGPPPNEGPPLRILPIGGLGEIGMNCMLVGVKDRYILIDAGLMFPDFTDLGMQKILPDTSFLHRWRSKIEAVIITHGHEDHIGAMPWVVPALDPDTPIYAGGFPMQLIKRRMQEYNLWNEKRFKTFNMTDRFQLGPFECQPIRVTHSIPDCCGMILRSEHGNIVHTGDWKIDEDPMDGEKFDRTTFEAVSKEGVALFMSDSTNVLSPGRTLSETTVRDALVTRVLGHEGKGRVITTQFASNLHRLASVKQAADAAGRKICFIGMSLTTYLEAAHREGRAPFDPNELVDQSDMDSVDPNKLLVVTTGSQAEPRSALTLASREASPLLRLTPSDLILYSAKVIPGNDTRVVEMMNNIARLGPEIAMSRGENLHTSGHAYREELEEVMKLVKPQHFLPVHGEYAFLCAHAQLARDIGVNDTSVIRNGAFLGVAPKRNGKTVSSGSMQVLGEAALRLFYNDGNKGTGTADEMALEERAALALEGCVIADVAVVRPSRPPSQQRQAPTSDASAAPEDQHEQEEDQAQQRLRARVRVKTLAMWTDQGRLGQELCKAAEAAVMRLAADATHIAVERVVEEGLARECRAYNQRRPLITVIVHELNSTAGAAAYENAVKSANAQMEKSNSSPRQTRSRASSGAGRGRGRSSTGKSGPGLATPLPKALAAQRKAANPRERAGEKPEADVEYP</sequence>
<evidence type="ECO:0000313" key="10">
    <source>
        <dbReference type="Proteomes" id="UP001314263"/>
    </source>
</evidence>
<dbReference type="InterPro" id="IPR036866">
    <property type="entry name" value="RibonucZ/Hydroxyglut_hydro"/>
</dbReference>
<feature type="compositionally biased region" description="Polar residues" evidence="7">
    <location>
        <begin position="690"/>
        <end position="700"/>
    </location>
</feature>
<evidence type="ECO:0000256" key="4">
    <source>
        <dbReference type="ARBA" id="ARBA00022833"/>
    </source>
</evidence>
<dbReference type="Gene3D" id="3.40.50.10710">
    <property type="entry name" value="Metallo-hydrolase/oxidoreductase"/>
    <property type="match status" value="1"/>
</dbReference>
<keyword evidence="6" id="KW-0694">RNA-binding</keyword>
<dbReference type="SMART" id="SM00849">
    <property type="entry name" value="Lactamase_B"/>
    <property type="match status" value="1"/>
</dbReference>
<comment type="caution">
    <text evidence="9">The sequence shown here is derived from an EMBL/GenBank/DDBJ whole genome shotgun (WGS) entry which is preliminary data.</text>
</comment>
<dbReference type="Pfam" id="PF12706">
    <property type="entry name" value="Lactamase_B_2"/>
    <property type="match status" value="1"/>
</dbReference>
<dbReference type="SUPFAM" id="SSF56281">
    <property type="entry name" value="Metallo-hydrolase/oxidoreductase"/>
    <property type="match status" value="1"/>
</dbReference>
<dbReference type="Gene3D" id="3.60.15.10">
    <property type="entry name" value="Ribonuclease Z/Hydroxyacylglutathione hydrolase-like"/>
    <property type="match status" value="1"/>
</dbReference>
<reference evidence="9 10" key="1">
    <citation type="submission" date="2023-10" db="EMBL/GenBank/DDBJ databases">
        <authorList>
            <person name="Maclean D."/>
            <person name="Macfadyen A."/>
        </authorList>
    </citation>
    <scope>NUCLEOTIDE SEQUENCE [LARGE SCALE GENOMIC DNA]</scope>
</reference>
<dbReference type="InterPro" id="IPR001279">
    <property type="entry name" value="Metallo-B-lactamas"/>
</dbReference>
<evidence type="ECO:0000256" key="5">
    <source>
        <dbReference type="ARBA" id="ARBA00022839"/>
    </source>
</evidence>
<accession>A0AAV1IEX2</accession>
<dbReference type="GO" id="GO:0046872">
    <property type="term" value="F:metal ion binding"/>
    <property type="evidence" value="ECO:0007669"/>
    <property type="project" value="UniProtKB-KW"/>
</dbReference>
<keyword evidence="3" id="KW-0378">Hydrolase</keyword>
<evidence type="ECO:0000259" key="8">
    <source>
        <dbReference type="SMART" id="SM00849"/>
    </source>
</evidence>
<dbReference type="AlphaFoldDB" id="A0AAV1IEX2"/>
<dbReference type="Proteomes" id="UP001314263">
    <property type="component" value="Unassembled WGS sequence"/>
</dbReference>
<feature type="compositionally biased region" description="Low complexity" evidence="7">
    <location>
        <begin position="701"/>
        <end position="710"/>
    </location>
</feature>
<dbReference type="InterPro" id="IPR011108">
    <property type="entry name" value="RMMBL"/>
</dbReference>
<keyword evidence="2" id="KW-0479">Metal-binding</keyword>
<dbReference type="PANTHER" id="PTHR43694:SF1">
    <property type="entry name" value="RIBONUCLEASE J"/>
    <property type="match status" value="1"/>
</dbReference>
<organism evidence="9 10">
    <name type="scientific">Coccomyxa viridis</name>
    <dbReference type="NCBI Taxonomy" id="1274662"/>
    <lineage>
        <taxon>Eukaryota</taxon>
        <taxon>Viridiplantae</taxon>
        <taxon>Chlorophyta</taxon>
        <taxon>core chlorophytes</taxon>
        <taxon>Trebouxiophyceae</taxon>
        <taxon>Trebouxiophyceae incertae sedis</taxon>
        <taxon>Coccomyxaceae</taxon>
        <taxon>Coccomyxa</taxon>
    </lineage>
</organism>
<dbReference type="Pfam" id="PF22505">
    <property type="entry name" value="RNase_J_b_CASP"/>
    <property type="match status" value="1"/>
</dbReference>
<keyword evidence="4" id="KW-0862">Zinc</keyword>
<evidence type="ECO:0000313" key="9">
    <source>
        <dbReference type="EMBL" id="CAK0785256.1"/>
    </source>
</evidence>
<dbReference type="CDD" id="cd07714">
    <property type="entry name" value="RNaseJ_MBL-fold"/>
    <property type="match status" value="1"/>
</dbReference>
<keyword evidence="1" id="KW-0540">Nuclease</keyword>
<evidence type="ECO:0000256" key="7">
    <source>
        <dbReference type="SAM" id="MobiDB-lite"/>
    </source>
</evidence>
<feature type="region of interest" description="Disordered" evidence="7">
    <location>
        <begin position="569"/>
        <end position="600"/>
    </location>
</feature>
<dbReference type="Pfam" id="PF07521">
    <property type="entry name" value="RMMBL"/>
    <property type="match status" value="1"/>
</dbReference>
<keyword evidence="10" id="KW-1185">Reference proteome</keyword>
<dbReference type="GO" id="GO:0003723">
    <property type="term" value="F:RNA binding"/>
    <property type="evidence" value="ECO:0007669"/>
    <property type="project" value="UniProtKB-KW"/>
</dbReference>
<dbReference type="GO" id="GO:0004527">
    <property type="term" value="F:exonuclease activity"/>
    <property type="evidence" value="ECO:0007669"/>
    <property type="project" value="UniProtKB-KW"/>
</dbReference>